<dbReference type="SUPFAM" id="SSF55073">
    <property type="entry name" value="Nucleotide cyclase"/>
    <property type="match status" value="2"/>
</dbReference>
<gene>
    <name evidence="4" type="ORF">SAMN06273572_10756</name>
</gene>
<dbReference type="GO" id="GO:0005737">
    <property type="term" value="C:cytoplasm"/>
    <property type="evidence" value="ECO:0007669"/>
    <property type="project" value="TreeGrafter"/>
</dbReference>
<feature type="domain" description="Orc1-like AAA ATPase" evidence="3">
    <location>
        <begin position="390"/>
        <end position="539"/>
    </location>
</feature>
<evidence type="ECO:0000259" key="3">
    <source>
        <dbReference type="Pfam" id="PF13191"/>
    </source>
</evidence>
<reference evidence="5" key="1">
    <citation type="submission" date="2017-09" db="EMBL/GenBank/DDBJ databases">
        <authorList>
            <person name="Varghese N."/>
            <person name="Submissions S."/>
        </authorList>
    </citation>
    <scope>NUCLEOTIDE SEQUENCE [LARGE SCALE GENOMIC DNA]</scope>
    <source>
        <strain evidence="5">C7</strain>
    </source>
</reference>
<dbReference type="GO" id="GO:0035556">
    <property type="term" value="P:intracellular signal transduction"/>
    <property type="evidence" value="ECO:0007669"/>
    <property type="project" value="InterPro"/>
</dbReference>
<dbReference type="InterPro" id="IPR041664">
    <property type="entry name" value="AAA_16"/>
</dbReference>
<keyword evidence="2" id="KW-0067">ATP-binding</keyword>
<dbReference type="Pfam" id="PF13191">
    <property type="entry name" value="AAA_16"/>
    <property type="match status" value="1"/>
</dbReference>
<dbReference type="InterPro" id="IPR027417">
    <property type="entry name" value="P-loop_NTPase"/>
</dbReference>
<sequence length="1214" mass="130537">MHGVGTQEYDNVDVLSIAWDAAVVMQADLVGFSQMASTLGQQGPKGAEALSSALEQFFGTIIRTVEGTGGLIAGFAGDAVIAIWPGTADQSIALRAAGSAHHTLPKPLQCRISVAIGGAGIDRYTHAGRDEIWLATGPAAELAAKINGDAAPGATVLARVSHTTARAGDAEQARLVPRHDRTPLTRAWGEISGEADAPAFRDVTVLSCDLSGSGLSSDLTAQQVADRLSRIYHHIIPWGGLPVNMVSEEKGMVLHVVFGLPPFGPAGRELRAMRAASAITLDPLLRCPVGVVDGRMFVSPHGTQAIRTVSAMGWPSSLATRLMQASTDAPLVDARTAERAGGNIATELVGPMTIKGWTAPVSVLRINEQFSESEASLTSPVAHWLENPLHPHPLRILSGPRGIGRSQHLRTLCTIAHADGWKVIQPALRPDGSQLAYDGIARVAAEVAASHSRKTTAFTSVETRLLRNLNPLRDVIPAIKNAGDDPLPTGEAQRESLENALHRMIIDTVGTARPTLIALDDAQYLDRSSEAMLERLARDGLRIILAVRTTRGTEHPNPDYVVAPLDLHATERMICELTGAPICEPDTAQDLFKRTGGNPLFLKDLVRDLTISGRLAMAGGALRLPTAEPADPQRRTIAPVTLRELAATRLDSCSPTERHVLSIASVLGAQFSPVILTRLPDAPPPAQIDAALGTLVEQELLIDNQLGLLNFRDDLIREASYDALPFAARRKLHHYLAEVCGPGDLADEARHWAGAEHPERAFSCHEKLAKNASALFAQDEAIAHASQARLLAQKHSLLLHTEQHAELLMTEGSAALEAVELRMAEARLNEALATIGRPQSTNALARAAQVLPALGRQAWHRTRRHVARHNIPYAAMAATAHRNLAEIAYFEGRLGEVLLHTLKSLNIAEQVGLTSEMVAGYSALSIGFETSGIAKLAETYANRARETALAGGDPLDRAFASLVALVLYAGRGDWKQVDPSATEAKRLYAELGSGGRWRQSSATHIHTRMARGQLFDDDEELAQLEAGLDSRVSAQIRVWVKTARIGAALSSGKSVPDEAYHTLIGLAGHPQLNAADALFAYCALALAELLNGDEKSARAHTRQALDLANKHTPAAWHLCTALRWLCCTATLLGDDREIRQARRILHQFGRKMPVAAAAASFHRAFDQRSVSKRTEMLRIAARLAQHNNLVNDAEVFTKFAYAVGQPLPDWLNAS</sequence>
<name>A0A2C9CV97_9RHOB</name>
<dbReference type="PANTHER" id="PTHR16305">
    <property type="entry name" value="TESTICULAR SOLUBLE ADENYLYL CYCLASE"/>
    <property type="match status" value="1"/>
</dbReference>
<dbReference type="InterPro" id="IPR029787">
    <property type="entry name" value="Nucleotide_cyclase"/>
</dbReference>
<evidence type="ECO:0000256" key="1">
    <source>
        <dbReference type="ARBA" id="ARBA00022741"/>
    </source>
</evidence>
<accession>A0A2C9CV97</accession>
<dbReference type="AlphaFoldDB" id="A0A2C9CV97"/>
<evidence type="ECO:0000313" key="5">
    <source>
        <dbReference type="Proteomes" id="UP000220034"/>
    </source>
</evidence>
<dbReference type="Proteomes" id="UP000220034">
    <property type="component" value="Unassembled WGS sequence"/>
</dbReference>
<organism evidence="4 5">
    <name type="scientific">Pontivivens marinum</name>
    <dbReference type="NCBI Taxonomy" id="1690039"/>
    <lineage>
        <taxon>Bacteria</taxon>
        <taxon>Pseudomonadati</taxon>
        <taxon>Pseudomonadota</taxon>
        <taxon>Alphaproteobacteria</taxon>
        <taxon>Rhodobacterales</taxon>
        <taxon>Paracoccaceae</taxon>
        <taxon>Pontivivens</taxon>
    </lineage>
</organism>
<evidence type="ECO:0000313" key="4">
    <source>
        <dbReference type="EMBL" id="SOH95035.1"/>
    </source>
</evidence>
<dbReference type="GO" id="GO:0009190">
    <property type="term" value="P:cyclic nucleotide biosynthetic process"/>
    <property type="evidence" value="ECO:0007669"/>
    <property type="project" value="InterPro"/>
</dbReference>
<dbReference type="PANTHER" id="PTHR16305:SF28">
    <property type="entry name" value="GUANYLATE CYCLASE DOMAIN-CONTAINING PROTEIN"/>
    <property type="match status" value="1"/>
</dbReference>
<dbReference type="GO" id="GO:0005524">
    <property type="term" value="F:ATP binding"/>
    <property type="evidence" value="ECO:0007669"/>
    <property type="project" value="UniProtKB-KW"/>
</dbReference>
<proteinExistence type="predicted"/>
<dbReference type="SUPFAM" id="SSF52540">
    <property type="entry name" value="P-loop containing nucleoside triphosphate hydrolases"/>
    <property type="match status" value="1"/>
</dbReference>
<dbReference type="RefSeq" id="WP_097931172.1">
    <property type="nucleotide sequence ID" value="NZ_OCTN01000007.1"/>
</dbReference>
<keyword evidence="5" id="KW-1185">Reference proteome</keyword>
<dbReference type="EMBL" id="OCTN01000007">
    <property type="protein sequence ID" value="SOH95035.1"/>
    <property type="molecule type" value="Genomic_DNA"/>
</dbReference>
<keyword evidence="1" id="KW-0547">Nucleotide-binding</keyword>
<dbReference type="GO" id="GO:0004016">
    <property type="term" value="F:adenylate cyclase activity"/>
    <property type="evidence" value="ECO:0007669"/>
    <property type="project" value="UniProtKB-ARBA"/>
</dbReference>
<evidence type="ECO:0000256" key="2">
    <source>
        <dbReference type="ARBA" id="ARBA00022840"/>
    </source>
</evidence>
<protein>
    <submittedName>
        <fullName evidence="4">AAA ATPase domain-containing protein</fullName>
    </submittedName>
</protein>
<dbReference type="InterPro" id="IPR001054">
    <property type="entry name" value="A/G_cyclase"/>
</dbReference>
<dbReference type="OrthoDB" id="341967at2"/>
<dbReference type="CDD" id="cd07302">
    <property type="entry name" value="CHD"/>
    <property type="match status" value="1"/>
</dbReference>
<dbReference type="Gene3D" id="3.30.70.1230">
    <property type="entry name" value="Nucleotide cyclase"/>
    <property type="match status" value="2"/>
</dbReference>